<dbReference type="InterPro" id="IPR012337">
    <property type="entry name" value="RNaseH-like_sf"/>
</dbReference>
<name>A0A6C0F3B7_9ZZZZ</name>
<evidence type="ECO:0000313" key="2">
    <source>
        <dbReference type="EMBL" id="QHT35351.1"/>
    </source>
</evidence>
<dbReference type="SMART" id="SM00479">
    <property type="entry name" value="EXOIII"/>
    <property type="match status" value="1"/>
</dbReference>
<dbReference type="InterPro" id="IPR036397">
    <property type="entry name" value="RNaseH_sf"/>
</dbReference>
<feature type="domain" description="Exonuclease" evidence="1">
    <location>
        <begin position="1"/>
        <end position="213"/>
    </location>
</feature>
<organism evidence="2">
    <name type="scientific">viral metagenome</name>
    <dbReference type="NCBI Taxonomy" id="1070528"/>
    <lineage>
        <taxon>unclassified sequences</taxon>
        <taxon>metagenomes</taxon>
        <taxon>organismal metagenomes</taxon>
    </lineage>
</organism>
<dbReference type="EMBL" id="MN739019">
    <property type="protein sequence ID" value="QHT35351.1"/>
    <property type="molecule type" value="Genomic_DNA"/>
</dbReference>
<dbReference type="CDD" id="cd06127">
    <property type="entry name" value="DEDDh"/>
    <property type="match status" value="1"/>
</dbReference>
<reference evidence="2" key="1">
    <citation type="journal article" date="2020" name="Nature">
        <title>Giant virus diversity and host interactions through global metagenomics.</title>
        <authorList>
            <person name="Schulz F."/>
            <person name="Roux S."/>
            <person name="Paez-Espino D."/>
            <person name="Jungbluth S."/>
            <person name="Walsh D.A."/>
            <person name="Denef V.J."/>
            <person name="McMahon K.D."/>
            <person name="Konstantinidis K.T."/>
            <person name="Eloe-Fadrosh E.A."/>
            <person name="Kyrpides N.C."/>
            <person name="Woyke T."/>
        </authorList>
    </citation>
    <scope>NUCLEOTIDE SEQUENCE</scope>
    <source>
        <strain evidence="2">GVMAG-M-3300009180-1</strain>
    </source>
</reference>
<dbReference type="AlphaFoldDB" id="A0A6C0F3B7"/>
<sequence>MAYDTETSGLIPKIDRSSGLPFPSINDYPFILQLSFVVYDVNKKCIVQKYNEYIRIADDVVIPPKASEINGITKQICNLRGIPIERALADFHEAYMSVDRVVAHNIAFDRKMIEIEVLRNMHLLRRIPTITMMFNDTFNDVNNIETVCTMNRGKDICNLYITNEKGGRWKKSPKLSELHFRLFDYVPMDLHDALVDTMACMRCYLKLTLGIDMPLENV</sequence>
<dbReference type="GO" id="GO:0003676">
    <property type="term" value="F:nucleic acid binding"/>
    <property type="evidence" value="ECO:0007669"/>
    <property type="project" value="InterPro"/>
</dbReference>
<protein>
    <recommendedName>
        <fullName evidence="1">Exonuclease domain-containing protein</fullName>
    </recommendedName>
</protein>
<dbReference type="InterPro" id="IPR013520">
    <property type="entry name" value="Ribonucl_H"/>
</dbReference>
<evidence type="ECO:0000259" key="1">
    <source>
        <dbReference type="SMART" id="SM00479"/>
    </source>
</evidence>
<dbReference type="Pfam" id="PF00929">
    <property type="entry name" value="RNase_T"/>
    <property type="match status" value="1"/>
</dbReference>
<proteinExistence type="predicted"/>
<accession>A0A6C0F3B7</accession>
<dbReference type="SUPFAM" id="SSF53098">
    <property type="entry name" value="Ribonuclease H-like"/>
    <property type="match status" value="1"/>
</dbReference>
<dbReference type="Gene3D" id="3.30.420.10">
    <property type="entry name" value="Ribonuclease H-like superfamily/Ribonuclease H"/>
    <property type="match status" value="1"/>
</dbReference>